<reference evidence="2 3" key="1">
    <citation type="submission" date="2018-03" db="EMBL/GenBank/DDBJ databases">
        <title>Genomic Encyclopedia of Archaeal and Bacterial Type Strains, Phase II (KMG-II): from individual species to whole genera.</title>
        <authorList>
            <person name="Goeker M."/>
        </authorList>
    </citation>
    <scope>NUCLEOTIDE SEQUENCE [LARGE SCALE GENOMIC DNA]</scope>
    <source>
        <strain evidence="2 3">DSM 100673</strain>
    </source>
</reference>
<keyword evidence="3" id="KW-1185">Reference proteome</keyword>
<evidence type="ECO:0000256" key="1">
    <source>
        <dbReference type="SAM" id="MobiDB-lite"/>
    </source>
</evidence>
<dbReference type="AlphaFoldDB" id="A0A2P8FHS0"/>
<name>A0A2P8FHS0_9RHOB</name>
<accession>A0A2P8FHS0</accession>
<evidence type="ECO:0000313" key="3">
    <source>
        <dbReference type="Proteomes" id="UP000240418"/>
    </source>
</evidence>
<comment type="caution">
    <text evidence="2">The sequence shown here is derived from an EMBL/GenBank/DDBJ whole genome shotgun (WGS) entry which is preliminary data.</text>
</comment>
<organism evidence="2 3">
    <name type="scientific">Shimia abyssi</name>
    <dbReference type="NCBI Taxonomy" id="1662395"/>
    <lineage>
        <taxon>Bacteria</taxon>
        <taxon>Pseudomonadati</taxon>
        <taxon>Pseudomonadota</taxon>
        <taxon>Alphaproteobacteria</taxon>
        <taxon>Rhodobacterales</taxon>
        <taxon>Roseobacteraceae</taxon>
    </lineage>
</organism>
<evidence type="ECO:0000313" key="2">
    <source>
        <dbReference type="EMBL" id="PSL21210.1"/>
    </source>
</evidence>
<gene>
    <name evidence="2" type="ORF">CLV88_102330</name>
</gene>
<dbReference type="Proteomes" id="UP000240418">
    <property type="component" value="Unassembled WGS sequence"/>
</dbReference>
<proteinExistence type="predicted"/>
<dbReference type="EMBL" id="PYGJ01000002">
    <property type="protein sequence ID" value="PSL21210.1"/>
    <property type="molecule type" value="Genomic_DNA"/>
</dbReference>
<feature type="region of interest" description="Disordered" evidence="1">
    <location>
        <begin position="25"/>
        <end position="46"/>
    </location>
</feature>
<protein>
    <submittedName>
        <fullName evidence="2">Uncharacterized protein</fullName>
    </submittedName>
</protein>
<sequence>MPLCFSALWVTPIKLHSSCQKYFGGVAKGDGGSAPKPQKPPKGARP</sequence>